<feature type="transmembrane region" description="Helical" evidence="4">
    <location>
        <begin position="401"/>
        <end position="421"/>
    </location>
</feature>
<dbReference type="GO" id="GO:0016020">
    <property type="term" value="C:membrane"/>
    <property type="evidence" value="ECO:0007669"/>
    <property type="project" value="UniProtKB-SubCell"/>
</dbReference>
<keyword evidence="6" id="KW-1185">Reference proteome</keyword>
<dbReference type="PANTHER" id="PTHR11360:SF130">
    <property type="entry name" value="MAJOR FACILITATOR SUPERFAMILY (MFS) PROFILE DOMAIN-CONTAINING PROTEIN-RELATED"/>
    <property type="match status" value="1"/>
</dbReference>
<keyword evidence="4" id="KW-0472">Membrane</keyword>
<evidence type="ECO:0000313" key="5">
    <source>
        <dbReference type="EMBL" id="KAJ6439940.1"/>
    </source>
</evidence>
<feature type="transmembrane region" description="Helical" evidence="4">
    <location>
        <begin position="333"/>
        <end position="356"/>
    </location>
</feature>
<feature type="region of interest" description="Disordered" evidence="3">
    <location>
        <begin position="1"/>
        <end position="93"/>
    </location>
</feature>
<accession>A0AB34FLX6</accession>
<feature type="compositionally biased region" description="Low complexity" evidence="3">
    <location>
        <begin position="72"/>
        <end position="87"/>
    </location>
</feature>
<dbReference type="Gene3D" id="1.20.1250.20">
    <property type="entry name" value="MFS general substrate transporter like domains"/>
    <property type="match status" value="1"/>
</dbReference>
<comment type="caution">
    <text evidence="5">The sequence shown here is derived from an EMBL/GenBank/DDBJ whole genome shotgun (WGS) entry which is preliminary data.</text>
</comment>
<feature type="compositionally biased region" description="Basic and acidic residues" evidence="3">
    <location>
        <begin position="37"/>
        <end position="55"/>
    </location>
</feature>
<protein>
    <submittedName>
        <fullName evidence="5">MFS monocarboxylate transporter</fullName>
    </submittedName>
</protein>
<dbReference type="Proteomes" id="UP001163105">
    <property type="component" value="Unassembled WGS sequence"/>
</dbReference>
<dbReference type="InterPro" id="IPR050327">
    <property type="entry name" value="Proton-linked_MCT"/>
</dbReference>
<evidence type="ECO:0000256" key="4">
    <source>
        <dbReference type="SAM" id="Phobius"/>
    </source>
</evidence>
<dbReference type="Pfam" id="PF07690">
    <property type="entry name" value="MFS_1"/>
    <property type="match status" value="1"/>
</dbReference>
<feature type="transmembrane region" description="Helical" evidence="4">
    <location>
        <begin position="491"/>
        <end position="512"/>
    </location>
</feature>
<dbReference type="SUPFAM" id="SSF103473">
    <property type="entry name" value="MFS general substrate transporter"/>
    <property type="match status" value="1"/>
</dbReference>
<reference evidence="5" key="1">
    <citation type="submission" date="2023-01" db="EMBL/GenBank/DDBJ databases">
        <title>The growth and conidiation of Purpureocillium lavendulum are regulated by nitrogen source and histone H3K14 acetylation.</title>
        <authorList>
            <person name="Tang P."/>
            <person name="Han J."/>
            <person name="Zhang C."/>
            <person name="Tang P."/>
            <person name="Qi F."/>
            <person name="Zhang K."/>
            <person name="Liang L."/>
        </authorList>
    </citation>
    <scope>NUCLEOTIDE SEQUENCE</scope>
    <source>
        <strain evidence="5">YMF1.00683</strain>
    </source>
</reference>
<comment type="subcellular location">
    <subcellularLocation>
        <location evidence="1">Membrane</location>
        <topology evidence="1">Multi-pass membrane protein</topology>
    </subcellularLocation>
</comment>
<feature type="transmembrane region" description="Helical" evidence="4">
    <location>
        <begin position="176"/>
        <end position="196"/>
    </location>
</feature>
<feature type="transmembrane region" description="Helical" evidence="4">
    <location>
        <begin position="203"/>
        <end position="226"/>
    </location>
</feature>
<evidence type="ECO:0000313" key="6">
    <source>
        <dbReference type="Proteomes" id="UP001163105"/>
    </source>
</evidence>
<dbReference type="AlphaFoldDB" id="A0AB34FLX6"/>
<dbReference type="EMBL" id="JAQHRD010000006">
    <property type="protein sequence ID" value="KAJ6439940.1"/>
    <property type="molecule type" value="Genomic_DNA"/>
</dbReference>
<name>A0AB34FLX6_9HYPO</name>
<dbReference type="InterPro" id="IPR011701">
    <property type="entry name" value="MFS"/>
</dbReference>
<proteinExistence type="inferred from homology"/>
<sequence length="528" mass="56725">MAASSSSEAGDLEKQPLPAEREAAPRSCADGVDYGFDESKEYGVDAKTTRREGNTRRGSRASTGHERRFSRHGSSSSSGSHNSSEGNGEADDEDDHVVDEVIGEEQPSVLDRVLSRVTSRSSYDPGPPPDGGWMAWTQCLVGHIVIFNTWGWVNSFGTFQTYYTELLQRPPSDVSWIGSLNVFLLFFVGTLTGRLVDAGYFRLVFMTGTALLAVGIFTISACTTYWQFLLAQGLCLGIAHGCLFCPTLAVLSTYFLRRRALALGIAACGSATGGLVFPSMVRQLLPTAGFPWTVRAIGFVQLATMVVANVLARPRIKPRRAGPLVEWSAFGELEYTFYAAGAFFNFWGVYFAFFYVASFSREALRPQMSYPDSLNLLLLLNGIGTVGRLVPNYVADHVGAVNVFIPTSVVASALVFCWIAIHTPGGMYAWVVLYGIAAAGIQSLFPAALSFLTTDLRKLGVRMGMVFTIVSFAVLTGPPIAGAIINGPGGYTGARAFAGSSIAVGCGFLVAAKVTKMRKTGQGWAGRI</sequence>
<dbReference type="PANTHER" id="PTHR11360">
    <property type="entry name" value="MONOCARBOXYLATE TRANSPORTER"/>
    <property type="match status" value="1"/>
</dbReference>
<feature type="transmembrane region" description="Helical" evidence="4">
    <location>
        <begin position="238"/>
        <end position="256"/>
    </location>
</feature>
<evidence type="ECO:0000256" key="2">
    <source>
        <dbReference type="ARBA" id="ARBA00006727"/>
    </source>
</evidence>
<keyword evidence="4" id="KW-0812">Transmembrane</keyword>
<gene>
    <name evidence="5" type="ORF">O9K51_07831</name>
</gene>
<organism evidence="5 6">
    <name type="scientific">Purpureocillium lavendulum</name>
    <dbReference type="NCBI Taxonomy" id="1247861"/>
    <lineage>
        <taxon>Eukaryota</taxon>
        <taxon>Fungi</taxon>
        <taxon>Dikarya</taxon>
        <taxon>Ascomycota</taxon>
        <taxon>Pezizomycotina</taxon>
        <taxon>Sordariomycetes</taxon>
        <taxon>Hypocreomycetidae</taxon>
        <taxon>Hypocreales</taxon>
        <taxon>Ophiocordycipitaceae</taxon>
        <taxon>Purpureocillium</taxon>
    </lineage>
</organism>
<feature type="transmembrane region" description="Helical" evidence="4">
    <location>
        <begin position="464"/>
        <end position="485"/>
    </location>
</feature>
<feature type="transmembrane region" description="Helical" evidence="4">
    <location>
        <begin position="376"/>
        <end position="394"/>
    </location>
</feature>
<feature type="transmembrane region" description="Helical" evidence="4">
    <location>
        <begin position="261"/>
        <end position="280"/>
    </location>
</feature>
<keyword evidence="4" id="KW-1133">Transmembrane helix</keyword>
<feature type="transmembrane region" description="Helical" evidence="4">
    <location>
        <begin position="292"/>
        <end position="312"/>
    </location>
</feature>
<feature type="transmembrane region" description="Helical" evidence="4">
    <location>
        <begin position="427"/>
        <end position="452"/>
    </location>
</feature>
<comment type="similarity">
    <text evidence="2">Belongs to the major facilitator superfamily. Monocarboxylate porter (TC 2.A.1.13) family.</text>
</comment>
<feature type="compositionally biased region" description="Basic and acidic residues" evidence="3">
    <location>
        <begin position="11"/>
        <end position="24"/>
    </location>
</feature>
<evidence type="ECO:0000256" key="3">
    <source>
        <dbReference type="SAM" id="MobiDB-lite"/>
    </source>
</evidence>
<evidence type="ECO:0000256" key="1">
    <source>
        <dbReference type="ARBA" id="ARBA00004141"/>
    </source>
</evidence>
<dbReference type="GO" id="GO:0022857">
    <property type="term" value="F:transmembrane transporter activity"/>
    <property type="evidence" value="ECO:0007669"/>
    <property type="project" value="InterPro"/>
</dbReference>
<dbReference type="InterPro" id="IPR036259">
    <property type="entry name" value="MFS_trans_sf"/>
</dbReference>